<dbReference type="Pfam" id="PF08241">
    <property type="entry name" value="Methyltransf_11"/>
    <property type="match status" value="1"/>
</dbReference>
<dbReference type="InterPro" id="IPR013216">
    <property type="entry name" value="Methyltransf_11"/>
</dbReference>
<evidence type="ECO:0000313" key="5">
    <source>
        <dbReference type="EMBL" id="MFC7361985.1"/>
    </source>
</evidence>
<dbReference type="Gene3D" id="3.40.50.150">
    <property type="entry name" value="Vaccinia Virus protein VP39"/>
    <property type="match status" value="1"/>
</dbReference>
<dbReference type="EC" id="2.1.1.-" evidence="5"/>
<comment type="caution">
    <text evidence="5">The sequence shown here is derived from an EMBL/GenBank/DDBJ whole genome shotgun (WGS) entry which is preliminary data.</text>
</comment>
<dbReference type="RefSeq" id="WP_255892420.1">
    <property type="nucleotide sequence ID" value="NZ_JAFMZM010000006.1"/>
</dbReference>
<proteinExistence type="inferred from homology"/>
<dbReference type="EMBL" id="JBHTCH010000020">
    <property type="protein sequence ID" value="MFC7361985.1"/>
    <property type="molecule type" value="Genomic_DNA"/>
</dbReference>
<comment type="similarity">
    <text evidence="1">Belongs to the methyltransferase superfamily.</text>
</comment>
<dbReference type="PANTHER" id="PTHR44942">
    <property type="entry name" value="METHYLTRANSF_11 DOMAIN-CONTAINING PROTEIN"/>
    <property type="match status" value="1"/>
</dbReference>
<keyword evidence="6" id="KW-1185">Reference proteome</keyword>
<evidence type="ECO:0000259" key="4">
    <source>
        <dbReference type="Pfam" id="PF08241"/>
    </source>
</evidence>
<gene>
    <name evidence="5" type="ORF">ACFQO6_17055</name>
</gene>
<accession>A0ABW2N7T6</accession>
<dbReference type="PANTHER" id="PTHR44942:SF4">
    <property type="entry name" value="METHYLTRANSFERASE TYPE 11 DOMAIN-CONTAINING PROTEIN"/>
    <property type="match status" value="1"/>
</dbReference>
<keyword evidence="3 5" id="KW-0808">Transferase</keyword>
<dbReference type="CDD" id="cd02440">
    <property type="entry name" value="AdoMet_MTases"/>
    <property type="match status" value="1"/>
</dbReference>
<name>A0ABW2N7T6_9ACTN</name>
<sequence>MADMPRHWYEDYERGRPGYPEQVVDLAELAPTATALDLAAGTGKLTRQLVSRIAHVVAVEPDPDMRRLLVAGCPAVDVKDGTAEQLPLTDDAVDGVFVAQAFHWFDNEPALMEIARVLRPGGVLVVMWNVATGSAVPSITAVEELLSPLWPRDSGFPLDMTSGDWAPRAWDLPIAKRTFNPICEARLANPQAVDAQGLVAFFGSMGWVGSLPDEKWQPLVDAMTSHLSASEYVLPWQTRVQWTRLRATI</sequence>
<reference evidence="6" key="1">
    <citation type="journal article" date="2019" name="Int. J. Syst. Evol. Microbiol.">
        <title>The Global Catalogue of Microorganisms (GCM) 10K type strain sequencing project: providing services to taxonomists for standard genome sequencing and annotation.</title>
        <authorList>
            <consortium name="The Broad Institute Genomics Platform"/>
            <consortium name="The Broad Institute Genome Sequencing Center for Infectious Disease"/>
            <person name="Wu L."/>
            <person name="Ma J."/>
        </authorList>
    </citation>
    <scope>NUCLEOTIDE SEQUENCE [LARGE SCALE GENOMIC DNA]</scope>
    <source>
        <strain evidence="6">FCH27</strain>
    </source>
</reference>
<dbReference type="SUPFAM" id="SSF53335">
    <property type="entry name" value="S-adenosyl-L-methionine-dependent methyltransferases"/>
    <property type="match status" value="1"/>
</dbReference>
<dbReference type="InterPro" id="IPR051052">
    <property type="entry name" value="Diverse_substrate_MTase"/>
</dbReference>
<feature type="domain" description="Methyltransferase type 11" evidence="4">
    <location>
        <begin position="36"/>
        <end position="126"/>
    </location>
</feature>
<dbReference type="InterPro" id="IPR029063">
    <property type="entry name" value="SAM-dependent_MTases_sf"/>
</dbReference>
<dbReference type="GO" id="GO:0008168">
    <property type="term" value="F:methyltransferase activity"/>
    <property type="evidence" value="ECO:0007669"/>
    <property type="project" value="UniProtKB-KW"/>
</dbReference>
<evidence type="ECO:0000256" key="2">
    <source>
        <dbReference type="ARBA" id="ARBA00022603"/>
    </source>
</evidence>
<evidence type="ECO:0000256" key="1">
    <source>
        <dbReference type="ARBA" id="ARBA00008361"/>
    </source>
</evidence>
<protein>
    <submittedName>
        <fullName evidence="5">Class I SAM-dependent methyltransferase</fullName>
        <ecNumber evidence="5">2.1.1.-</ecNumber>
    </submittedName>
</protein>
<organism evidence="5 6">
    <name type="scientific">Nocardioides astragali</name>
    <dbReference type="NCBI Taxonomy" id="1776736"/>
    <lineage>
        <taxon>Bacteria</taxon>
        <taxon>Bacillati</taxon>
        <taxon>Actinomycetota</taxon>
        <taxon>Actinomycetes</taxon>
        <taxon>Propionibacteriales</taxon>
        <taxon>Nocardioidaceae</taxon>
        <taxon>Nocardioides</taxon>
    </lineage>
</organism>
<evidence type="ECO:0000313" key="6">
    <source>
        <dbReference type="Proteomes" id="UP001596524"/>
    </source>
</evidence>
<dbReference type="Proteomes" id="UP001596524">
    <property type="component" value="Unassembled WGS sequence"/>
</dbReference>
<keyword evidence="2 5" id="KW-0489">Methyltransferase</keyword>
<dbReference type="GO" id="GO:0032259">
    <property type="term" value="P:methylation"/>
    <property type="evidence" value="ECO:0007669"/>
    <property type="project" value="UniProtKB-KW"/>
</dbReference>
<evidence type="ECO:0000256" key="3">
    <source>
        <dbReference type="ARBA" id="ARBA00022679"/>
    </source>
</evidence>